<dbReference type="InterPro" id="IPR051797">
    <property type="entry name" value="TrmB-like"/>
</dbReference>
<dbReference type="Gene3D" id="1.10.10.10">
    <property type="entry name" value="Winged helix-like DNA-binding domain superfamily/Winged helix DNA-binding domain"/>
    <property type="match status" value="1"/>
</dbReference>
<dbReference type="SUPFAM" id="SSF46785">
    <property type="entry name" value="Winged helix' DNA-binding domain"/>
    <property type="match status" value="1"/>
</dbReference>
<dbReference type="InterPro" id="IPR036388">
    <property type="entry name" value="WH-like_DNA-bd_sf"/>
</dbReference>
<evidence type="ECO:0000259" key="1">
    <source>
        <dbReference type="Pfam" id="PF01978"/>
    </source>
</evidence>
<dbReference type="Pfam" id="PF01978">
    <property type="entry name" value="TrmB"/>
    <property type="match status" value="1"/>
</dbReference>
<dbReference type="AlphaFoldDB" id="A0A1F6WZS2"/>
<feature type="domain" description="Transcription regulator TrmB N-terminal" evidence="1">
    <location>
        <begin position="6"/>
        <end position="73"/>
    </location>
</feature>
<proteinExistence type="predicted"/>
<dbReference type="PANTHER" id="PTHR34293:SF1">
    <property type="entry name" value="HTH-TYPE TRANSCRIPTIONAL REGULATOR TRMBL2"/>
    <property type="match status" value="1"/>
</dbReference>
<dbReference type="PANTHER" id="PTHR34293">
    <property type="entry name" value="HTH-TYPE TRANSCRIPTIONAL REGULATOR TRMBL2"/>
    <property type="match status" value="1"/>
</dbReference>
<comment type="caution">
    <text evidence="2">The sequence shown here is derived from an EMBL/GenBank/DDBJ whole genome shotgun (WGS) entry which is preliminary data.</text>
</comment>
<accession>A0A1F6WZS2</accession>
<dbReference type="InterPro" id="IPR036390">
    <property type="entry name" value="WH_DNA-bd_sf"/>
</dbReference>
<dbReference type="EMBL" id="MFUP01000014">
    <property type="protein sequence ID" value="OGI87254.1"/>
    <property type="molecule type" value="Genomic_DNA"/>
</dbReference>
<organism evidence="2 3">
    <name type="scientific">Candidatus Nomurabacteria bacterium RIFCSPLOWO2_01_FULL_33_24</name>
    <dbReference type="NCBI Taxonomy" id="1801765"/>
    <lineage>
        <taxon>Bacteria</taxon>
        <taxon>Candidatus Nomuraibacteriota</taxon>
    </lineage>
</organism>
<sequence>MIEKILKQLNFSSKEIEVYLIITKIDQASVSLISKETNINRTTIYDILENLMSKGIVSKIKKSSKSFFYALPPSRLTDYLERERREYNLKIDIQKERIEKIMPELISLQNLHSKNKPRVHFFSGEKGMREAYEDSLTAEGTIRAYANVEEMHKGLPNFFPEYYKRRTQANIHIKAIIPQNEISKSRVQKNSEEMRTTKFLPEEKMTFSPEINIYNDKVLLVSWRESMAIIIQSKELADFHKLTYDLLWDNL</sequence>
<dbReference type="InterPro" id="IPR002831">
    <property type="entry name" value="Tscrpt_reg_TrmB_N"/>
</dbReference>
<dbReference type="Proteomes" id="UP000185809">
    <property type="component" value="Unassembled WGS sequence"/>
</dbReference>
<gene>
    <name evidence="2" type="ORF">A2995_01065</name>
</gene>
<protein>
    <recommendedName>
        <fullName evidence="1">Transcription regulator TrmB N-terminal domain-containing protein</fullName>
    </recommendedName>
</protein>
<evidence type="ECO:0000313" key="3">
    <source>
        <dbReference type="Proteomes" id="UP000185809"/>
    </source>
</evidence>
<name>A0A1F6WZS2_9BACT</name>
<reference evidence="2 3" key="1">
    <citation type="journal article" date="2016" name="Nat. Commun.">
        <title>Thousands of microbial genomes shed light on interconnected biogeochemical processes in an aquifer system.</title>
        <authorList>
            <person name="Anantharaman K."/>
            <person name="Brown C.T."/>
            <person name="Hug L.A."/>
            <person name="Sharon I."/>
            <person name="Castelle C.J."/>
            <person name="Probst A.J."/>
            <person name="Thomas B.C."/>
            <person name="Singh A."/>
            <person name="Wilkins M.J."/>
            <person name="Karaoz U."/>
            <person name="Brodie E.L."/>
            <person name="Williams K.H."/>
            <person name="Hubbard S.S."/>
            <person name="Banfield J.F."/>
        </authorList>
    </citation>
    <scope>NUCLEOTIDE SEQUENCE [LARGE SCALE GENOMIC DNA]</scope>
</reference>
<evidence type="ECO:0000313" key="2">
    <source>
        <dbReference type="EMBL" id="OGI87254.1"/>
    </source>
</evidence>